<dbReference type="PANTHER" id="PTHR15414:SF0">
    <property type="entry name" value="ENDOPLASMIC RETICULUM LECTIN 1"/>
    <property type="match status" value="1"/>
</dbReference>
<dbReference type="InterPro" id="IPR012913">
    <property type="entry name" value="OS9-like_dom"/>
</dbReference>
<evidence type="ECO:0000256" key="7">
    <source>
        <dbReference type="ARBA" id="ARBA00041108"/>
    </source>
</evidence>
<evidence type="ECO:0000256" key="6">
    <source>
        <dbReference type="ARBA" id="ARBA00037585"/>
    </source>
</evidence>
<name>A0AAN7VT99_9COLE</name>
<evidence type="ECO:0000256" key="2">
    <source>
        <dbReference type="ARBA" id="ARBA00022729"/>
    </source>
</evidence>
<evidence type="ECO:0000256" key="9">
    <source>
        <dbReference type="SAM" id="SignalP"/>
    </source>
</evidence>
<dbReference type="Proteomes" id="UP001329430">
    <property type="component" value="Chromosome 1"/>
</dbReference>
<keyword evidence="12" id="KW-1185">Reference proteome</keyword>
<evidence type="ECO:0000256" key="8">
    <source>
        <dbReference type="ARBA" id="ARBA00041661"/>
    </source>
</evidence>
<keyword evidence="5" id="KW-1015">Disulfide bond</keyword>
<dbReference type="Pfam" id="PF07915">
    <property type="entry name" value="PRKCSH"/>
    <property type="match status" value="2"/>
</dbReference>
<dbReference type="InterPro" id="IPR044865">
    <property type="entry name" value="MRH_dom"/>
</dbReference>
<feature type="signal peptide" evidence="9">
    <location>
        <begin position="1"/>
        <end position="18"/>
    </location>
</feature>
<proteinExistence type="predicted"/>
<dbReference type="PROSITE" id="PS51914">
    <property type="entry name" value="MRH"/>
    <property type="match status" value="2"/>
</dbReference>
<evidence type="ECO:0000256" key="3">
    <source>
        <dbReference type="ARBA" id="ARBA00022737"/>
    </source>
</evidence>
<dbReference type="GO" id="GO:0005788">
    <property type="term" value="C:endoplasmic reticulum lumen"/>
    <property type="evidence" value="ECO:0007669"/>
    <property type="project" value="UniProtKB-SubCell"/>
</dbReference>
<accession>A0AAN7VT99</accession>
<evidence type="ECO:0000256" key="5">
    <source>
        <dbReference type="ARBA" id="ARBA00023157"/>
    </source>
</evidence>
<sequence length="470" mass="54216">MYTKMFIVFFTLLTVALSETSDIKGFDDTILFDINWPGVTSDQLNGEVENEQIILTTAYQEKYQCTLPNIQERELSTTDNYDGPSALELISPLFSQSSCSYRLESYWTYEVCHGKHIRQYHEDREGKKVKVQEYNLGFWHKKHYDTLLMESRTTEKESKNTPLPVKKIDGINLPYLELSMGNGTRCELNQNKPRQTKVIYVCYIHGKHEIFSFKEISTCLYEVIILSPLLCSHPKYKTQETGENEINCTPLDGNPKRPRNMMKMIQENKKLRRRSDIDHIRVEFHPLDLNEKEEIPKSSEVPIDTSPVENFLAGKNCLNGGTGWWKYEFCYGKSVEQYHIEKDGSKTAINLGKFNKAKHLEWLELHPQKRPKPKGQRTQLSHLYSDGSVCDKTGKARQTEVKLKCLDNTSNVNAVSLYLLEPRYCEYILGVESPLICEILARADENGLVENIDDDAVIEDEISTVNIIRA</sequence>
<dbReference type="Gene3D" id="2.70.130.10">
    <property type="entry name" value="Mannose-6-phosphate receptor binding domain"/>
    <property type="match status" value="2"/>
</dbReference>
<reference evidence="11 12" key="1">
    <citation type="journal article" date="2024" name="Insects">
        <title>An Improved Chromosome-Level Genome Assembly of the Firefly Pyrocoelia pectoralis.</title>
        <authorList>
            <person name="Fu X."/>
            <person name="Meyer-Rochow V.B."/>
            <person name="Ballantyne L."/>
            <person name="Zhu X."/>
        </authorList>
    </citation>
    <scope>NUCLEOTIDE SEQUENCE [LARGE SCALE GENOMIC DNA]</scope>
    <source>
        <strain evidence="11">XCY_ONT2</strain>
    </source>
</reference>
<protein>
    <recommendedName>
        <fullName evidence="7">Endoplasmic reticulum lectin 1</fullName>
    </recommendedName>
    <alternativeName>
        <fullName evidence="8">ER lectin</fullName>
    </alternativeName>
</protein>
<dbReference type="FunFam" id="2.70.130.10:FF:000001">
    <property type="entry name" value="Endoplasmic reticulum lectin 1"/>
    <property type="match status" value="1"/>
</dbReference>
<keyword evidence="2 9" id="KW-0732">Signal</keyword>
<dbReference type="AlphaFoldDB" id="A0AAN7VT99"/>
<dbReference type="InterPro" id="IPR045149">
    <property type="entry name" value="OS-9-like"/>
</dbReference>
<evidence type="ECO:0000313" key="12">
    <source>
        <dbReference type="Proteomes" id="UP001329430"/>
    </source>
</evidence>
<dbReference type="PANTHER" id="PTHR15414">
    <property type="entry name" value="OS-9-RELATED"/>
    <property type="match status" value="1"/>
</dbReference>
<dbReference type="GO" id="GO:0030968">
    <property type="term" value="P:endoplasmic reticulum unfolded protein response"/>
    <property type="evidence" value="ECO:0007669"/>
    <property type="project" value="InterPro"/>
</dbReference>
<dbReference type="EMBL" id="JAVRBK010000001">
    <property type="protein sequence ID" value="KAK5649578.1"/>
    <property type="molecule type" value="Genomic_DNA"/>
</dbReference>
<dbReference type="InterPro" id="IPR009011">
    <property type="entry name" value="Man6P_isomerase_rcpt-bd_dom_sf"/>
</dbReference>
<evidence type="ECO:0000313" key="11">
    <source>
        <dbReference type="EMBL" id="KAK5649578.1"/>
    </source>
</evidence>
<gene>
    <name evidence="11" type="ORF">RI129_000607</name>
</gene>
<comment type="caution">
    <text evidence="11">The sequence shown here is derived from an EMBL/GenBank/DDBJ whole genome shotgun (WGS) entry which is preliminary data.</text>
</comment>
<comment type="subcellular location">
    <subcellularLocation>
        <location evidence="1">Endoplasmic reticulum lumen</location>
    </subcellularLocation>
</comment>
<keyword evidence="3" id="KW-0677">Repeat</keyword>
<feature type="chain" id="PRO_5043021276" description="Endoplasmic reticulum lectin 1" evidence="9">
    <location>
        <begin position="19"/>
        <end position="470"/>
    </location>
</feature>
<keyword evidence="4" id="KW-0256">Endoplasmic reticulum</keyword>
<evidence type="ECO:0000259" key="10">
    <source>
        <dbReference type="PROSITE" id="PS51914"/>
    </source>
</evidence>
<dbReference type="FunFam" id="2.70.130.10:FF:000003">
    <property type="entry name" value="Endoplasmic reticulum lectin 1"/>
    <property type="match status" value="1"/>
</dbReference>
<dbReference type="GO" id="GO:0030970">
    <property type="term" value="P:retrograde protein transport, ER to cytosol"/>
    <property type="evidence" value="ECO:0007669"/>
    <property type="project" value="TreeGrafter"/>
</dbReference>
<feature type="domain" description="MRH" evidence="10">
    <location>
        <begin position="315"/>
        <end position="439"/>
    </location>
</feature>
<dbReference type="SUPFAM" id="SSF50911">
    <property type="entry name" value="Mannose 6-phosphate receptor domain"/>
    <property type="match status" value="2"/>
</dbReference>
<evidence type="ECO:0000256" key="4">
    <source>
        <dbReference type="ARBA" id="ARBA00022824"/>
    </source>
</evidence>
<evidence type="ECO:0000256" key="1">
    <source>
        <dbReference type="ARBA" id="ARBA00004319"/>
    </source>
</evidence>
<feature type="domain" description="MRH" evidence="10">
    <location>
        <begin position="97"/>
        <end position="233"/>
    </location>
</feature>
<comment type="function">
    <text evidence="6">Probable lectin that binds selectively to improperly folded lumenal proteins. May function in endoplasmic reticulum quality control and endoplasmic reticulum-associated degradation (ERAD) of both non-glycosylated proteins and glycoproteins.</text>
</comment>
<organism evidence="11 12">
    <name type="scientific">Pyrocoelia pectoralis</name>
    <dbReference type="NCBI Taxonomy" id="417401"/>
    <lineage>
        <taxon>Eukaryota</taxon>
        <taxon>Metazoa</taxon>
        <taxon>Ecdysozoa</taxon>
        <taxon>Arthropoda</taxon>
        <taxon>Hexapoda</taxon>
        <taxon>Insecta</taxon>
        <taxon>Pterygota</taxon>
        <taxon>Neoptera</taxon>
        <taxon>Endopterygota</taxon>
        <taxon>Coleoptera</taxon>
        <taxon>Polyphaga</taxon>
        <taxon>Elateriformia</taxon>
        <taxon>Elateroidea</taxon>
        <taxon>Lampyridae</taxon>
        <taxon>Lampyrinae</taxon>
        <taxon>Pyrocoelia</taxon>
    </lineage>
</organism>